<organism evidence="8 9">
    <name type="scientific">Filimonas lacunae</name>
    <dbReference type="NCBI Taxonomy" id="477680"/>
    <lineage>
        <taxon>Bacteria</taxon>
        <taxon>Pseudomonadati</taxon>
        <taxon>Bacteroidota</taxon>
        <taxon>Chitinophagia</taxon>
        <taxon>Chitinophagales</taxon>
        <taxon>Chitinophagaceae</taxon>
        <taxon>Filimonas</taxon>
    </lineage>
</organism>
<dbReference type="Proteomes" id="UP000186917">
    <property type="component" value="Unassembled WGS sequence"/>
</dbReference>
<evidence type="ECO:0000256" key="2">
    <source>
        <dbReference type="ARBA" id="ARBA00006275"/>
    </source>
</evidence>
<evidence type="ECO:0000259" key="6">
    <source>
        <dbReference type="Pfam" id="PF07980"/>
    </source>
</evidence>
<dbReference type="GO" id="GO:0009279">
    <property type="term" value="C:cell outer membrane"/>
    <property type="evidence" value="ECO:0007669"/>
    <property type="project" value="UniProtKB-SubCell"/>
</dbReference>
<evidence type="ECO:0000313" key="9">
    <source>
        <dbReference type="Proteomes" id="UP000186917"/>
    </source>
</evidence>
<keyword evidence="9" id="KW-1185">Reference proteome</keyword>
<evidence type="ECO:0000259" key="7">
    <source>
        <dbReference type="Pfam" id="PF14322"/>
    </source>
</evidence>
<dbReference type="AlphaFoldDB" id="A0A1N7R5A5"/>
<feature type="domain" description="RagB/SusD" evidence="6">
    <location>
        <begin position="363"/>
        <end position="592"/>
    </location>
</feature>
<proteinExistence type="inferred from homology"/>
<dbReference type="OrthoDB" id="5694214at2"/>
<keyword evidence="5" id="KW-0998">Cell outer membrane</keyword>
<keyword evidence="3" id="KW-0732">Signal</keyword>
<dbReference type="InterPro" id="IPR012944">
    <property type="entry name" value="SusD_RagB_dom"/>
</dbReference>
<protein>
    <submittedName>
        <fullName evidence="8">Starch-binding associating with outer membrane</fullName>
    </submittedName>
</protein>
<comment type="subcellular location">
    <subcellularLocation>
        <location evidence="1">Cell outer membrane</location>
    </subcellularLocation>
</comment>
<evidence type="ECO:0000256" key="1">
    <source>
        <dbReference type="ARBA" id="ARBA00004442"/>
    </source>
</evidence>
<dbReference type="SUPFAM" id="SSF48452">
    <property type="entry name" value="TPR-like"/>
    <property type="match status" value="1"/>
</dbReference>
<evidence type="ECO:0000256" key="3">
    <source>
        <dbReference type="ARBA" id="ARBA00022729"/>
    </source>
</evidence>
<dbReference type="Pfam" id="PF14322">
    <property type="entry name" value="SusD-like_3"/>
    <property type="match status" value="1"/>
</dbReference>
<reference evidence="9" key="1">
    <citation type="submission" date="2017-01" db="EMBL/GenBank/DDBJ databases">
        <authorList>
            <person name="Varghese N."/>
            <person name="Submissions S."/>
        </authorList>
    </citation>
    <scope>NUCLEOTIDE SEQUENCE [LARGE SCALE GENOMIC DNA]</scope>
    <source>
        <strain evidence="9">DSM 21054</strain>
    </source>
</reference>
<comment type="similarity">
    <text evidence="2">Belongs to the SusD family.</text>
</comment>
<evidence type="ECO:0000313" key="8">
    <source>
        <dbReference type="EMBL" id="SIT30303.1"/>
    </source>
</evidence>
<sequence length="602" mass="67753">MKCSIYIGVVMAALLLGGCKKFLESDSPSRFPEEYVFSSESDARKSVYMVYALFNQDAFTSRVSTLFAGNTDVEVGLTVGASPDGARRDLWSFEATTSNADLLTVWNNAYSAINRANECEYGLTTIALPKAPNNVNYLNMLGEVKALRAYWYMLLMHHWGDVPLNTKPSRAGDNFYLPRTGRDSILTFLINDLIAIEPKMQWADQLTNGIEIINREFVTALIARLALMRGGYWLYPDMEMKRKEDYLDYYKIANTYCKKLVELKPRALTDFATVFMNENKYIKPVNDDILYEVAYPPGYGDVGWCTGVGVTNGTSYHSFGSTTIQFGFAPSYYYSFDTTDLRLPATCSLISYNDTLAQAPVAVTSITINKWNRILVPTPLGPASAKGTSINWPLMRYADVLLMLAESENELNGPTEIAKDALRKVRQRAFPVAQWGEKVENYLATQASGKVGFFNAIVNERAWELGGEMIRKFDLVRWNLYSRKIADTRNLLNQMGQDAVAGVGTYSNLPDYLYAKRNADKSVTFLNRFQKYTGAVPAEYSIKTTWMRGLWNTTTNSPANYNLWQWRGYTDNTGQTPVRYVLPLHGSVITAAQGSLSNQYGY</sequence>
<dbReference type="InterPro" id="IPR033985">
    <property type="entry name" value="SusD-like_N"/>
</dbReference>
<keyword evidence="4" id="KW-0472">Membrane</keyword>
<dbReference type="EMBL" id="FTOR01000009">
    <property type="protein sequence ID" value="SIT30303.1"/>
    <property type="molecule type" value="Genomic_DNA"/>
</dbReference>
<name>A0A1N7R5A5_9BACT</name>
<dbReference type="InterPro" id="IPR011990">
    <property type="entry name" value="TPR-like_helical_dom_sf"/>
</dbReference>
<dbReference type="PROSITE" id="PS51257">
    <property type="entry name" value="PROKAR_LIPOPROTEIN"/>
    <property type="match status" value="1"/>
</dbReference>
<dbReference type="Pfam" id="PF07980">
    <property type="entry name" value="SusD_RagB"/>
    <property type="match status" value="1"/>
</dbReference>
<feature type="domain" description="SusD-like N-terminal" evidence="7">
    <location>
        <begin position="94"/>
        <end position="169"/>
    </location>
</feature>
<gene>
    <name evidence="8" type="ORF">SAMN05421788_109189</name>
</gene>
<dbReference type="STRING" id="477680.SAMN05421788_109189"/>
<evidence type="ECO:0000256" key="5">
    <source>
        <dbReference type="ARBA" id="ARBA00023237"/>
    </source>
</evidence>
<dbReference type="RefSeq" id="WP_076381503.1">
    <property type="nucleotide sequence ID" value="NZ_AP017422.1"/>
</dbReference>
<evidence type="ECO:0000256" key="4">
    <source>
        <dbReference type="ARBA" id="ARBA00023136"/>
    </source>
</evidence>
<dbReference type="Gene3D" id="1.25.40.390">
    <property type="match status" value="1"/>
</dbReference>
<accession>A0A1N7R5A5</accession>